<proteinExistence type="predicted"/>
<sequence>MNLVNAPQMFFARYSRDVYSQRKFPVFRQGYFCSPQSAIFPRPTATQTIAHQSDSYYADATKSLLPRLLMTRTGAPTATE</sequence>
<dbReference type="KEGG" id="nsp:BMF81_03778"/>
<reference evidence="1 2" key="1">
    <citation type="submission" date="2017-03" db="EMBL/GenBank/DDBJ databases">
        <title>Comparative genomics of the toxic Baltic Sea cyanobacteria Nodularia spumigena UHCC 0039 and its response on varying salinity.</title>
        <authorList>
            <person name="Teikari J.E."/>
        </authorList>
    </citation>
    <scope>NUCLEOTIDE SEQUENCE [LARGE SCALE GENOMIC DNA]</scope>
    <source>
        <strain evidence="1 2">UHCC 0039</strain>
    </source>
</reference>
<dbReference type="EMBL" id="CP020114">
    <property type="protein sequence ID" value="AVZ31257.1"/>
    <property type="molecule type" value="Genomic_DNA"/>
</dbReference>
<accession>A0A2S0QA59</accession>
<protein>
    <submittedName>
        <fullName evidence="1">Uncharacterized protein</fullName>
    </submittedName>
</protein>
<organism evidence="1 2">
    <name type="scientific">Nodularia spumigena UHCC 0039</name>
    <dbReference type="NCBI Taxonomy" id="1914872"/>
    <lineage>
        <taxon>Bacteria</taxon>
        <taxon>Bacillati</taxon>
        <taxon>Cyanobacteriota</taxon>
        <taxon>Cyanophyceae</taxon>
        <taxon>Nostocales</taxon>
        <taxon>Nodulariaceae</taxon>
        <taxon>Nodularia</taxon>
    </lineage>
</organism>
<dbReference type="Proteomes" id="UP000244056">
    <property type="component" value="Chromosome"/>
</dbReference>
<gene>
    <name evidence="1" type="ORF">BMF81_03778</name>
</gene>
<evidence type="ECO:0000313" key="2">
    <source>
        <dbReference type="Proteomes" id="UP000244056"/>
    </source>
</evidence>
<evidence type="ECO:0000313" key="1">
    <source>
        <dbReference type="EMBL" id="AVZ31257.1"/>
    </source>
</evidence>
<name>A0A2S0QA59_NODSP</name>
<dbReference type="AlphaFoldDB" id="A0A2S0QA59"/>